<name>A0A8J6HY00_TENMO</name>
<proteinExistence type="predicted"/>
<comment type="caution">
    <text evidence="1">The sequence shown here is derived from an EMBL/GenBank/DDBJ whole genome shotgun (WGS) entry which is preliminary data.</text>
</comment>
<reference evidence="1" key="2">
    <citation type="submission" date="2021-08" db="EMBL/GenBank/DDBJ databases">
        <authorList>
            <person name="Eriksson T."/>
        </authorList>
    </citation>
    <scope>NUCLEOTIDE SEQUENCE</scope>
    <source>
        <strain evidence="1">Stoneville</strain>
        <tissue evidence="1">Whole head</tissue>
    </source>
</reference>
<evidence type="ECO:0000313" key="2">
    <source>
        <dbReference type="Proteomes" id="UP000719412"/>
    </source>
</evidence>
<protein>
    <submittedName>
        <fullName evidence="1">Uncharacterized protein</fullName>
    </submittedName>
</protein>
<dbReference type="EMBL" id="JABDTM020006126">
    <property type="protein sequence ID" value="KAH0821786.1"/>
    <property type="molecule type" value="Genomic_DNA"/>
</dbReference>
<organism evidence="1 2">
    <name type="scientific">Tenebrio molitor</name>
    <name type="common">Yellow mealworm beetle</name>
    <dbReference type="NCBI Taxonomy" id="7067"/>
    <lineage>
        <taxon>Eukaryota</taxon>
        <taxon>Metazoa</taxon>
        <taxon>Ecdysozoa</taxon>
        <taxon>Arthropoda</taxon>
        <taxon>Hexapoda</taxon>
        <taxon>Insecta</taxon>
        <taxon>Pterygota</taxon>
        <taxon>Neoptera</taxon>
        <taxon>Endopterygota</taxon>
        <taxon>Coleoptera</taxon>
        <taxon>Polyphaga</taxon>
        <taxon>Cucujiformia</taxon>
        <taxon>Tenebrionidae</taxon>
        <taxon>Tenebrio</taxon>
    </lineage>
</organism>
<sequence length="185" mass="21001">MNPSVLDFKPVVFSDGLEEHRVCRLLIVFRRSTEVEGWSARSLSTVLLCSRDEMLMFPSETRRFSEKACCLNAAPPSHSESVRYIFLLSAVILLTSCRARFASCASELRSRPRRCYKVVSVSAAYTGQLMSQKLCVWSFLLCEEQDSKIKQSLFLNTKRQTAPSHWKRAKEVLSDAAFPKIPGEI</sequence>
<evidence type="ECO:0000313" key="1">
    <source>
        <dbReference type="EMBL" id="KAH0821786.1"/>
    </source>
</evidence>
<dbReference type="AlphaFoldDB" id="A0A8J6HY00"/>
<keyword evidence="2" id="KW-1185">Reference proteome</keyword>
<reference evidence="1" key="1">
    <citation type="journal article" date="2020" name="J Insects Food Feed">
        <title>The yellow mealworm (Tenebrio molitor) genome: a resource for the emerging insects as food and feed industry.</title>
        <authorList>
            <person name="Eriksson T."/>
            <person name="Andere A."/>
            <person name="Kelstrup H."/>
            <person name="Emery V."/>
            <person name="Picard C."/>
        </authorList>
    </citation>
    <scope>NUCLEOTIDE SEQUENCE</scope>
    <source>
        <strain evidence="1">Stoneville</strain>
        <tissue evidence="1">Whole head</tissue>
    </source>
</reference>
<gene>
    <name evidence="1" type="ORF">GEV33_001005</name>
</gene>
<dbReference type="Proteomes" id="UP000719412">
    <property type="component" value="Unassembled WGS sequence"/>
</dbReference>
<accession>A0A8J6HY00</accession>